<name>A0AC61TS46_9CAUD</name>
<evidence type="ECO:0000313" key="1">
    <source>
        <dbReference type="EMBL" id="UNH58517.1"/>
    </source>
</evidence>
<sequence length="128" mass="14896">MKKYKVIAKDNLEAPPHTWTKGLDYEVVEEDNKDYFTISSNEGAVNYFNSVKDKTLENFDELESVLLTAKQLQIIKSALEEDMILQNRAIDNLKSKAGDVRPWKQWLKDTEKLHKKISIKYMNAMAKE</sequence>
<accession>A0AC61TS46</accession>
<evidence type="ECO:0000313" key="2">
    <source>
        <dbReference type="Proteomes" id="UP000829276"/>
    </source>
</evidence>
<dbReference type="Proteomes" id="UP000829276">
    <property type="component" value="Segment"/>
</dbReference>
<protein>
    <submittedName>
        <fullName evidence="1">Uncharacterized protein</fullName>
    </submittedName>
</protein>
<proteinExistence type="predicted"/>
<reference evidence="1" key="1">
    <citation type="submission" date="2022-02" db="EMBL/GenBank/DDBJ databases">
        <authorList>
            <person name="Nazir A."/>
            <person name="Chen Y."/>
            <person name="Liu Y."/>
        </authorList>
    </citation>
    <scope>NUCLEOTIDE SEQUENCE</scope>
</reference>
<keyword evidence="2" id="KW-1185">Reference proteome</keyword>
<organism evidence="1 2">
    <name type="scientific">Bacillus phage vB_BsuS_PJN02</name>
    <dbReference type="NCBI Taxonomy" id="2920374"/>
    <lineage>
        <taxon>Viruses</taxon>
        <taxon>Duplodnaviria</taxon>
        <taxon>Heunggongvirae</taxon>
        <taxon>Uroviricota</taxon>
        <taxon>Caudoviricetes</taxon>
        <taxon>Heleneionescovirinae</taxon>
        <taxon>Zhangjivirus</taxon>
        <taxon>Zhangjivirus PJN02</taxon>
    </lineage>
</organism>
<dbReference type="EMBL" id="OM634653">
    <property type="protein sequence ID" value="UNH58517.1"/>
    <property type="molecule type" value="Genomic_DNA"/>
</dbReference>